<accession>A0ABT8K634</accession>
<dbReference type="EMBL" id="JAROCF010000001">
    <property type="protein sequence ID" value="MDN4612923.1"/>
    <property type="molecule type" value="Genomic_DNA"/>
</dbReference>
<dbReference type="PANTHER" id="PTHR48050">
    <property type="entry name" value="STEROL 3-BETA-GLUCOSYLTRANSFERASE"/>
    <property type="match status" value="1"/>
</dbReference>
<name>A0ABT8K634_9MICO</name>
<sequence>MAHLLLCSSPIWGHVAPMLQVGADLVARGHRVSLLTGAKYRARVEEAGMRFLPLPTECDYDDANLDAWLPGRAGKKGLAAVRYDITGMFVRVIPGQHRALTAALDADAYDAILCEGVFTGVLPLLLSTPRGNRPPVIGISALPLTARSVDTAPYGPGMAPGSGPLARVRNRLLNAMIYGGALKPITDAANERLYVCGSRPLDGTIFDMVRLFDHTFELGAAGLEYPRRELAGHVEFVGPLGLPAAASTALPEWWADLRGSRPVVHVTQGTIDNADLSRVLAPTLRGLAGEDVLVVASTGGRPVDEVTRLLGGTLPGNARVAEFLPYDQLLPLTDVVVTNGGFGGVQQAVAHGVPLVVAGTTEDKPEVAARVAWSGTGLSLRTGTPTPEKVRKAVLRVLADDRYRAAAAGIAREVEALGDPLERIVAALPTRETRRSDAAGR</sequence>
<feature type="domain" description="Erythromycin biosynthesis protein CIII-like C-terminal" evidence="1">
    <location>
        <begin position="307"/>
        <end position="422"/>
    </location>
</feature>
<dbReference type="SUPFAM" id="SSF53756">
    <property type="entry name" value="UDP-Glycosyltransferase/glycogen phosphorylase"/>
    <property type="match status" value="1"/>
</dbReference>
<dbReference type="Gene3D" id="3.40.50.2000">
    <property type="entry name" value="Glycogen Phosphorylase B"/>
    <property type="match status" value="2"/>
</dbReference>
<evidence type="ECO:0000259" key="1">
    <source>
        <dbReference type="Pfam" id="PF06722"/>
    </source>
</evidence>
<keyword evidence="3" id="KW-1185">Reference proteome</keyword>
<dbReference type="Proteomes" id="UP001174208">
    <property type="component" value="Unassembled WGS sequence"/>
</dbReference>
<dbReference type="RefSeq" id="WP_301209742.1">
    <property type="nucleotide sequence ID" value="NZ_JAROCF010000001.1"/>
</dbReference>
<gene>
    <name evidence="2" type="ORF">P5G50_00545</name>
</gene>
<comment type="caution">
    <text evidence="2">The sequence shown here is derived from an EMBL/GenBank/DDBJ whole genome shotgun (WGS) entry which is preliminary data.</text>
</comment>
<evidence type="ECO:0000313" key="3">
    <source>
        <dbReference type="Proteomes" id="UP001174208"/>
    </source>
</evidence>
<protein>
    <submittedName>
        <fullName evidence="2">Glycosyltransferase</fullName>
    </submittedName>
</protein>
<evidence type="ECO:0000313" key="2">
    <source>
        <dbReference type="EMBL" id="MDN4612923.1"/>
    </source>
</evidence>
<organism evidence="2 3">
    <name type="scientific">Leifsonia williamsii</name>
    <dbReference type="NCBI Taxonomy" id="3035919"/>
    <lineage>
        <taxon>Bacteria</taxon>
        <taxon>Bacillati</taxon>
        <taxon>Actinomycetota</taxon>
        <taxon>Actinomycetes</taxon>
        <taxon>Micrococcales</taxon>
        <taxon>Microbacteriaceae</taxon>
        <taxon>Leifsonia</taxon>
    </lineage>
</organism>
<dbReference type="PANTHER" id="PTHR48050:SF13">
    <property type="entry name" value="STEROL 3-BETA-GLUCOSYLTRANSFERASE UGT80A2"/>
    <property type="match status" value="1"/>
</dbReference>
<reference evidence="2" key="1">
    <citation type="submission" date="2023-06" db="EMBL/GenBank/DDBJ databases">
        <title>MT1 and MT2 Draft Genomes of Novel Species.</title>
        <authorList>
            <person name="Venkateswaran K."/>
        </authorList>
    </citation>
    <scope>NUCLEOTIDE SEQUENCE</scope>
    <source>
        <strain evidence="2">F6_8S_P_1B</strain>
    </source>
</reference>
<dbReference type="InterPro" id="IPR050426">
    <property type="entry name" value="Glycosyltransferase_28"/>
</dbReference>
<dbReference type="Pfam" id="PF06722">
    <property type="entry name" value="EryCIII-like_C"/>
    <property type="match status" value="1"/>
</dbReference>
<dbReference type="InterPro" id="IPR002213">
    <property type="entry name" value="UDP_glucos_trans"/>
</dbReference>
<dbReference type="CDD" id="cd03784">
    <property type="entry name" value="GT1_Gtf-like"/>
    <property type="match status" value="1"/>
</dbReference>
<dbReference type="InterPro" id="IPR010610">
    <property type="entry name" value="EryCIII-like_C"/>
</dbReference>
<proteinExistence type="predicted"/>